<dbReference type="Pfam" id="PF06908">
    <property type="entry name" value="YpsA"/>
    <property type="match status" value="1"/>
</dbReference>
<dbReference type="PANTHER" id="PTHR38440">
    <property type="entry name" value="UPF0398 PROTEIN YPSA"/>
    <property type="match status" value="1"/>
</dbReference>
<name>A0ABU9K9B6_9BACI</name>
<dbReference type="Proteomes" id="UP001389717">
    <property type="component" value="Unassembled WGS sequence"/>
</dbReference>
<dbReference type="HAMAP" id="MF_01575">
    <property type="entry name" value="UPF0398"/>
    <property type="match status" value="1"/>
</dbReference>
<dbReference type="PANTHER" id="PTHR38440:SF1">
    <property type="entry name" value="UPF0398 PROTEIN SPR0331"/>
    <property type="match status" value="1"/>
</dbReference>
<proteinExistence type="inferred from homology"/>
<gene>
    <name evidence="2" type="ORF">AAEO50_10390</name>
</gene>
<evidence type="ECO:0000256" key="1">
    <source>
        <dbReference type="HAMAP-Rule" id="MF_01575"/>
    </source>
</evidence>
<reference evidence="2 3" key="1">
    <citation type="submission" date="2024-04" db="EMBL/GenBank/DDBJ databases">
        <title>Bacillus oryzaecorticis sp. nov., a moderately halophilic bacterium isolated from rice husks.</title>
        <authorList>
            <person name="Zhu H.-S."/>
        </authorList>
    </citation>
    <scope>NUCLEOTIDE SEQUENCE [LARGE SCALE GENOMIC DNA]</scope>
    <source>
        <strain evidence="2 3">ZC255</strain>
    </source>
</reference>
<evidence type="ECO:0000313" key="2">
    <source>
        <dbReference type="EMBL" id="MEL3972690.1"/>
    </source>
</evidence>
<organism evidence="2 3">
    <name type="scientific">Rossellomorea oryzaecorticis</name>
    <dbReference type="NCBI Taxonomy" id="1396505"/>
    <lineage>
        <taxon>Bacteria</taxon>
        <taxon>Bacillati</taxon>
        <taxon>Bacillota</taxon>
        <taxon>Bacilli</taxon>
        <taxon>Bacillales</taxon>
        <taxon>Bacillaceae</taxon>
        <taxon>Rossellomorea</taxon>
    </lineage>
</organism>
<sequence length="185" mass="22034">MSKVACLTGYKSFELGIFKQDDKAIYYIKQALKKELLSLLDEDLEWVTISGQLGVELWGAEVVFELQEEHPDLKLAVLTPFLNQEENWNETNKEYYEMILAQADFVDSVSKEPYKSPQQFKNRNHLFLNKSQFLVILYDEEKEGSPKYFYQDARKYQERNPHFQIRGISFNDLQWVVEEEQWKNE</sequence>
<keyword evidence="3" id="KW-1185">Reference proteome</keyword>
<dbReference type="NCBIfam" id="NF010181">
    <property type="entry name" value="PRK13660.1"/>
    <property type="match status" value="1"/>
</dbReference>
<comment type="similarity">
    <text evidence="1">Belongs to the UPF0398 family.</text>
</comment>
<accession>A0ABU9K9B6</accession>
<evidence type="ECO:0000313" key="3">
    <source>
        <dbReference type="Proteomes" id="UP001389717"/>
    </source>
</evidence>
<comment type="caution">
    <text evidence="2">The sequence shown here is derived from an EMBL/GenBank/DDBJ whole genome shotgun (WGS) entry which is preliminary data.</text>
</comment>
<dbReference type="PIRSF" id="PIRSF021290">
    <property type="entry name" value="DUF1273"/>
    <property type="match status" value="1"/>
</dbReference>
<dbReference type="Gene3D" id="3.40.50.450">
    <property type="match status" value="1"/>
</dbReference>
<dbReference type="SUPFAM" id="SSF102405">
    <property type="entry name" value="MCP/YpsA-like"/>
    <property type="match status" value="1"/>
</dbReference>
<dbReference type="InterPro" id="IPR010697">
    <property type="entry name" value="YspA"/>
</dbReference>
<dbReference type="RefSeq" id="WP_341983216.1">
    <property type="nucleotide sequence ID" value="NZ_JBBYAF010000017.1"/>
</dbReference>
<protein>
    <recommendedName>
        <fullName evidence="1">UPF0398 protein AAEO50_10390</fullName>
    </recommendedName>
</protein>
<dbReference type="EMBL" id="JBBYAF010000017">
    <property type="protein sequence ID" value="MEL3972690.1"/>
    <property type="molecule type" value="Genomic_DNA"/>
</dbReference>